<proteinExistence type="predicted"/>
<reference evidence="3" key="1">
    <citation type="submission" date="2022-11" db="UniProtKB">
        <authorList>
            <consortium name="WormBaseParasite"/>
        </authorList>
    </citation>
    <scope>IDENTIFICATION</scope>
</reference>
<evidence type="ECO:0000313" key="2">
    <source>
        <dbReference type="Proteomes" id="UP000887565"/>
    </source>
</evidence>
<dbReference type="Gene3D" id="2.30.30.100">
    <property type="match status" value="1"/>
</dbReference>
<name>A0A915I7S3_ROMCU</name>
<evidence type="ECO:0000256" key="1">
    <source>
        <dbReference type="SAM" id="MobiDB-lite"/>
    </source>
</evidence>
<protein>
    <submittedName>
        <fullName evidence="3">Uncharacterized protein</fullName>
    </submittedName>
</protein>
<organism evidence="2 3">
    <name type="scientific">Romanomermis culicivorax</name>
    <name type="common">Nematode worm</name>
    <dbReference type="NCBI Taxonomy" id="13658"/>
    <lineage>
        <taxon>Eukaryota</taxon>
        <taxon>Metazoa</taxon>
        <taxon>Ecdysozoa</taxon>
        <taxon>Nematoda</taxon>
        <taxon>Enoplea</taxon>
        <taxon>Dorylaimia</taxon>
        <taxon>Mermithida</taxon>
        <taxon>Mermithoidea</taxon>
        <taxon>Mermithidae</taxon>
        <taxon>Romanomermis</taxon>
    </lineage>
</organism>
<feature type="region of interest" description="Disordered" evidence="1">
    <location>
        <begin position="65"/>
        <end position="100"/>
    </location>
</feature>
<dbReference type="Proteomes" id="UP000887565">
    <property type="component" value="Unplaced"/>
</dbReference>
<keyword evidence="2" id="KW-1185">Reference proteome</keyword>
<sequence>MKLSISENTVFVSESFKDTIILMAVEINSTKASNDNHESTSPMLLSNSRDEFSAEQDVGHSIIIDENLPVANSTPSNHDVHVDKSDKNLDDNIVDDDDQSKNERSLFVDVDIIEGSPEKSVCMFGNPDDPYKLTNDTRNLGLIVARGSAVVTIGPMDGMEQIANPFVAAE</sequence>
<dbReference type="AlphaFoldDB" id="A0A915I7S3"/>
<feature type="compositionally biased region" description="Basic and acidic residues" evidence="1">
    <location>
        <begin position="78"/>
        <end position="90"/>
    </location>
</feature>
<dbReference type="WBParaSite" id="nRc.2.0.1.t10205-RA">
    <property type="protein sequence ID" value="nRc.2.0.1.t10205-RA"/>
    <property type="gene ID" value="nRc.2.0.1.g10205"/>
</dbReference>
<accession>A0A915I7S3</accession>
<evidence type="ECO:0000313" key="3">
    <source>
        <dbReference type="WBParaSite" id="nRc.2.0.1.t10205-RA"/>
    </source>
</evidence>